<dbReference type="AlphaFoldDB" id="A0A1Q6F9U8"/>
<evidence type="ECO:0000256" key="2">
    <source>
        <dbReference type="SAM" id="Phobius"/>
    </source>
</evidence>
<gene>
    <name evidence="3" type="ORF">BHV66_03455</name>
</gene>
<dbReference type="EMBL" id="MNQH01000004">
    <property type="protein sequence ID" value="OKY95636.1"/>
    <property type="molecule type" value="Genomic_DNA"/>
</dbReference>
<dbReference type="RefSeq" id="WP_278339077.1">
    <property type="nucleotide sequence ID" value="NZ_BAAFLA010000019.1"/>
</dbReference>
<protein>
    <submittedName>
        <fullName evidence="3">Uncharacterized protein</fullName>
    </submittedName>
</protein>
<sequence>MTRIEYIRLSHRHTNRKIRERLQAVRTRLDAKSRWLGGAWQAVAWVLYSIVSVVSWLAFAAEMFKDNRFSLHYMECEIEHRNLSAAEARQYIADKKQEYDRWLAYGSISAKEQRRIDKTFEYLSARYPADTPADELLNRIAEVRTTVTEIADYTRHRQTEEVQRKEREAELLAQAEKRRAAQRSRTGFDPIPADFCPRLTDWQIAVLTKHINRIGIFKRDTTEEEIARLLACQLAEPLQTTHNKLLALLLESLSASRLITPKWQRVAGNNGCFTSKLGKPLTAKDLSAAKQMAEIIDRRKERMIIDCIEALEAAE</sequence>
<accession>A0A1Q6F9U8</accession>
<dbReference type="STRING" id="28117.BHV66_03455"/>
<reference evidence="3 4" key="1">
    <citation type="journal article" date="2016" name="Nat. Biotechnol.">
        <title>Measurement of bacterial replication rates in microbial communities.</title>
        <authorList>
            <person name="Brown C.T."/>
            <person name="Olm M.R."/>
            <person name="Thomas B.C."/>
            <person name="Banfield J.F."/>
        </authorList>
    </citation>
    <scope>NUCLEOTIDE SEQUENCE [LARGE SCALE GENOMIC DNA]</scope>
    <source>
        <strain evidence="3">CAG:67_53_122</strain>
    </source>
</reference>
<keyword evidence="2" id="KW-0812">Transmembrane</keyword>
<keyword evidence="2" id="KW-1133">Transmembrane helix</keyword>
<evidence type="ECO:0000256" key="1">
    <source>
        <dbReference type="SAM" id="Coils"/>
    </source>
</evidence>
<organism evidence="3 4">
    <name type="scientific">Alistipes putredinis</name>
    <dbReference type="NCBI Taxonomy" id="28117"/>
    <lineage>
        <taxon>Bacteria</taxon>
        <taxon>Pseudomonadati</taxon>
        <taxon>Bacteroidota</taxon>
        <taxon>Bacteroidia</taxon>
        <taxon>Bacteroidales</taxon>
        <taxon>Rikenellaceae</taxon>
        <taxon>Alistipes</taxon>
    </lineage>
</organism>
<keyword evidence="1" id="KW-0175">Coiled coil</keyword>
<keyword evidence="2" id="KW-0472">Membrane</keyword>
<feature type="coiled-coil region" evidence="1">
    <location>
        <begin position="155"/>
        <end position="185"/>
    </location>
</feature>
<evidence type="ECO:0000313" key="3">
    <source>
        <dbReference type="EMBL" id="OKY95636.1"/>
    </source>
</evidence>
<feature type="transmembrane region" description="Helical" evidence="2">
    <location>
        <begin position="42"/>
        <end position="64"/>
    </location>
</feature>
<name>A0A1Q6F9U8_9BACT</name>
<comment type="caution">
    <text evidence="3">The sequence shown here is derived from an EMBL/GenBank/DDBJ whole genome shotgun (WGS) entry which is preliminary data.</text>
</comment>
<dbReference type="Proteomes" id="UP000187417">
    <property type="component" value="Unassembled WGS sequence"/>
</dbReference>
<proteinExistence type="predicted"/>
<evidence type="ECO:0000313" key="4">
    <source>
        <dbReference type="Proteomes" id="UP000187417"/>
    </source>
</evidence>